<accession>A0A1S4GZZ4</accession>
<evidence type="ECO:0000313" key="5">
    <source>
        <dbReference type="Proteomes" id="UP000007062"/>
    </source>
</evidence>
<dbReference type="GeneID" id="4578081"/>
<protein>
    <submittedName>
        <fullName evidence="4">4F5 domain-containing protein</fullName>
    </submittedName>
</protein>
<evidence type="ECO:0000259" key="3">
    <source>
        <dbReference type="Pfam" id="PF04419"/>
    </source>
</evidence>
<feature type="compositionally biased region" description="Basic and acidic residues" evidence="2">
    <location>
        <begin position="23"/>
        <end position="59"/>
    </location>
</feature>
<reference evidence="4 5" key="2">
    <citation type="journal article" date="2004" name="Trends Parasitol.">
        <title>The Anopheles gambiae genome: an update.</title>
        <authorList>
            <person name="Mongin E."/>
            <person name="Louis C."/>
            <person name="Holt R.A."/>
            <person name="Birney E."/>
            <person name="Collins F.H."/>
        </authorList>
    </citation>
    <scope>NUCLEOTIDE SEQUENCE [LARGE SCALE GENOMIC DNA]</scope>
    <source>
        <strain evidence="4 5">PEST</strain>
    </source>
</reference>
<dbReference type="RefSeq" id="XP_001238196.2">
    <property type="nucleotide sequence ID" value="XM_001238195.2"/>
</dbReference>
<dbReference type="KEGG" id="aga:4578081"/>
<name>A0A1S4GZZ4_ANOGA</name>
<dbReference type="PANTHER" id="PTHR13596:SF0">
    <property type="entry name" value="SI:CH211-39K3.2-RELATED"/>
    <property type="match status" value="1"/>
</dbReference>
<feature type="region of interest" description="Disordered" evidence="2">
    <location>
        <begin position="1"/>
        <end position="59"/>
    </location>
</feature>
<dbReference type="PANTHER" id="PTHR13596">
    <property type="entry name" value="SMALL EDRK-RICH FACTOR 1"/>
    <property type="match status" value="1"/>
</dbReference>
<organism evidence="4 5">
    <name type="scientific">Anopheles gambiae</name>
    <name type="common">African malaria mosquito</name>
    <dbReference type="NCBI Taxonomy" id="7165"/>
    <lineage>
        <taxon>Eukaryota</taxon>
        <taxon>Metazoa</taxon>
        <taxon>Ecdysozoa</taxon>
        <taxon>Arthropoda</taxon>
        <taxon>Hexapoda</taxon>
        <taxon>Insecta</taxon>
        <taxon>Pterygota</taxon>
        <taxon>Neoptera</taxon>
        <taxon>Endopterygota</taxon>
        <taxon>Diptera</taxon>
        <taxon>Nematocera</taxon>
        <taxon>Culicoidea</taxon>
        <taxon>Culicidae</taxon>
        <taxon>Anophelinae</taxon>
        <taxon>Anopheles</taxon>
    </lineage>
</organism>
<dbReference type="AlphaFoldDB" id="A0A1S4GZZ4"/>
<dbReference type="EnsemblMetazoa" id="AGAP009040-RA">
    <property type="protein sequence ID" value="AGAP009040-PA"/>
    <property type="gene ID" value="AGAP009040"/>
</dbReference>
<proteinExistence type="inferred from homology"/>
<evidence type="ECO:0000313" key="4">
    <source>
        <dbReference type="EnsemblMetazoa" id="AGAP009040-PA"/>
    </source>
</evidence>
<keyword evidence="5" id="KW-1185">Reference proteome</keyword>
<dbReference type="EMBL" id="AAAB01008984">
    <property type="status" value="NOT_ANNOTATED_CDS"/>
    <property type="molecule type" value="Genomic_DNA"/>
</dbReference>
<reference evidence="4" key="3">
    <citation type="submission" date="2020-05" db="UniProtKB">
        <authorList>
            <consortium name="EnsemblMetazoa"/>
        </authorList>
    </citation>
    <scope>IDENTIFICATION</scope>
    <source>
        <strain evidence="4">PEST</strain>
    </source>
</reference>
<dbReference type="InterPro" id="IPR007513">
    <property type="entry name" value="SERF-like_N"/>
</dbReference>
<evidence type="ECO:0000256" key="1">
    <source>
        <dbReference type="ARBA" id="ARBA00007309"/>
    </source>
</evidence>
<dbReference type="VEuPathDB" id="VectorBase:AGAMI1_008896"/>
<dbReference type="Proteomes" id="UP000007062">
    <property type="component" value="Chromosome 3R"/>
</dbReference>
<feature type="domain" description="Small EDRK-rich factor-like N-terminal" evidence="3">
    <location>
        <begin position="1"/>
        <end position="35"/>
    </location>
</feature>
<evidence type="ECO:0000256" key="2">
    <source>
        <dbReference type="SAM" id="MobiDB-lite"/>
    </source>
</evidence>
<reference evidence="4 5" key="1">
    <citation type="journal article" date="2002" name="Science">
        <title>The genome sequence of the malaria mosquito Anopheles gambiae.</title>
        <authorList>
            <person name="Holt R.A."/>
            <person name="Subramanian G.M."/>
            <person name="Halpern A."/>
            <person name="Sutton G.G."/>
            <person name="Charlab R."/>
            <person name="Nusskern D.R."/>
            <person name="Wincker P."/>
            <person name="Clark A.G."/>
            <person name="Ribeiro J.M."/>
            <person name="Wides R."/>
            <person name="Salzberg S.L."/>
            <person name="Loftus B."/>
            <person name="Yandell M."/>
            <person name="Majoros W.H."/>
            <person name="Rusch D.B."/>
            <person name="Lai Z."/>
            <person name="Kraft C.L."/>
            <person name="Abril J.F."/>
            <person name="Anthouard V."/>
            <person name="Arensburger P."/>
            <person name="Atkinson P.W."/>
            <person name="Baden H."/>
            <person name="de Berardinis V."/>
            <person name="Baldwin D."/>
            <person name="Benes V."/>
            <person name="Biedler J."/>
            <person name="Blass C."/>
            <person name="Bolanos R."/>
            <person name="Boscus D."/>
            <person name="Barnstead M."/>
            <person name="Cai S."/>
            <person name="Center A."/>
            <person name="Chaturverdi K."/>
            <person name="Christophides G.K."/>
            <person name="Chrystal M.A."/>
            <person name="Clamp M."/>
            <person name="Cravchik A."/>
            <person name="Curwen V."/>
            <person name="Dana A."/>
            <person name="Delcher A."/>
            <person name="Dew I."/>
            <person name="Evans C.A."/>
            <person name="Flanigan M."/>
            <person name="Grundschober-Freimoser A."/>
            <person name="Friedli L."/>
            <person name="Gu Z."/>
            <person name="Guan P."/>
            <person name="Guigo R."/>
            <person name="Hillenmeyer M.E."/>
            <person name="Hladun S.L."/>
            <person name="Hogan J.R."/>
            <person name="Hong Y.S."/>
            <person name="Hoover J."/>
            <person name="Jaillon O."/>
            <person name="Ke Z."/>
            <person name="Kodira C."/>
            <person name="Kokoza E."/>
            <person name="Koutsos A."/>
            <person name="Letunic I."/>
            <person name="Levitsky A."/>
            <person name="Liang Y."/>
            <person name="Lin J.J."/>
            <person name="Lobo N.F."/>
            <person name="Lopez J.R."/>
            <person name="Malek J.A."/>
            <person name="McIntosh T.C."/>
            <person name="Meister S."/>
            <person name="Miller J."/>
            <person name="Mobarry C."/>
            <person name="Mongin E."/>
            <person name="Murphy S.D."/>
            <person name="O'Brochta D.A."/>
            <person name="Pfannkoch C."/>
            <person name="Qi R."/>
            <person name="Regier M.A."/>
            <person name="Remington K."/>
            <person name="Shao H."/>
            <person name="Sharakhova M.V."/>
            <person name="Sitter C.D."/>
            <person name="Shetty J."/>
            <person name="Smith T.J."/>
            <person name="Strong R."/>
            <person name="Sun J."/>
            <person name="Thomasova D."/>
            <person name="Ton L.Q."/>
            <person name="Topalis P."/>
            <person name="Tu Z."/>
            <person name="Unger M.F."/>
            <person name="Walenz B."/>
            <person name="Wang A."/>
            <person name="Wang J."/>
            <person name="Wang M."/>
            <person name="Wang X."/>
            <person name="Woodford K.J."/>
            <person name="Wortman J.R."/>
            <person name="Wu M."/>
            <person name="Yao A."/>
            <person name="Zdobnov E.M."/>
            <person name="Zhang H."/>
            <person name="Zhao Q."/>
            <person name="Zhao S."/>
            <person name="Zhu S.C."/>
            <person name="Zhimulev I."/>
            <person name="Coluzzi M."/>
            <person name="della Torre A."/>
            <person name="Roth C.W."/>
            <person name="Louis C."/>
            <person name="Kalush F."/>
            <person name="Mural R.J."/>
            <person name="Myers E.W."/>
            <person name="Adams M.D."/>
            <person name="Smith H.O."/>
            <person name="Broder S."/>
            <person name="Gardner M.J."/>
            <person name="Fraser C.M."/>
            <person name="Birney E."/>
            <person name="Bork P."/>
            <person name="Brey P.T."/>
            <person name="Venter J.C."/>
            <person name="Weissenbach J."/>
            <person name="Kafatos F.C."/>
            <person name="Collins F.H."/>
            <person name="Hoffman S.L."/>
        </authorList>
    </citation>
    <scope>NUCLEOTIDE SEQUENCE [LARGE SCALE GENOMIC DNA]</scope>
    <source>
        <strain evidence="4 5">PEST</strain>
    </source>
</reference>
<dbReference type="InParanoid" id="A0A1S4GZZ4"/>
<comment type="similarity">
    <text evidence="1">Belongs to the SERF family.</text>
</comment>
<sequence>MTRGNQRELARAKNQKKNAGQPKQRDDGLTHEQRKQRDADIMRQKQLKKEQDAKHAIKS</sequence>
<feature type="compositionally biased region" description="Basic and acidic residues" evidence="2">
    <location>
        <begin position="1"/>
        <end position="11"/>
    </location>
</feature>
<dbReference type="VEuPathDB" id="VectorBase:AGAP009040"/>
<dbReference type="OMA" id="HAKKQTE"/>
<dbReference type="InterPro" id="IPR040211">
    <property type="entry name" value="SERF1/2-like"/>
</dbReference>
<dbReference type="FunCoup" id="A0A1S4GZZ4">
    <property type="interactions" value="603"/>
</dbReference>
<dbReference type="Pfam" id="PF04419">
    <property type="entry name" value="SERF-like_N"/>
    <property type="match status" value="1"/>
</dbReference>